<accession>A0ABV5K8H5</accession>
<keyword evidence="2" id="KW-1185">Reference proteome</keyword>
<comment type="caution">
    <text evidence="1">The sequence shown here is derived from an EMBL/GenBank/DDBJ whole genome shotgun (WGS) entry which is preliminary data.</text>
</comment>
<dbReference type="Proteomes" id="UP001589750">
    <property type="component" value="Unassembled WGS sequence"/>
</dbReference>
<dbReference type="EMBL" id="JBHMDG010000011">
    <property type="protein sequence ID" value="MFB9313061.1"/>
    <property type="molecule type" value="Genomic_DNA"/>
</dbReference>
<gene>
    <name evidence="1" type="ORF">ACFFRI_08400</name>
</gene>
<evidence type="ECO:0000313" key="2">
    <source>
        <dbReference type="Proteomes" id="UP001589750"/>
    </source>
</evidence>
<organism evidence="1 2">
    <name type="scientific">Nocardioides plantarum</name>
    <dbReference type="NCBI Taxonomy" id="29299"/>
    <lineage>
        <taxon>Bacteria</taxon>
        <taxon>Bacillati</taxon>
        <taxon>Actinomycetota</taxon>
        <taxon>Actinomycetes</taxon>
        <taxon>Propionibacteriales</taxon>
        <taxon>Nocardioidaceae</taxon>
        <taxon>Nocardioides</taxon>
    </lineage>
</organism>
<reference evidence="1 2" key="1">
    <citation type="submission" date="2024-09" db="EMBL/GenBank/DDBJ databases">
        <authorList>
            <person name="Sun Q."/>
            <person name="Mori K."/>
        </authorList>
    </citation>
    <scope>NUCLEOTIDE SEQUENCE [LARGE SCALE GENOMIC DNA]</scope>
    <source>
        <strain evidence="1 2">JCM 9626</strain>
    </source>
</reference>
<name>A0ABV5K8H5_9ACTN</name>
<evidence type="ECO:0000313" key="1">
    <source>
        <dbReference type="EMBL" id="MFB9313061.1"/>
    </source>
</evidence>
<dbReference type="RefSeq" id="WP_140011221.1">
    <property type="nucleotide sequence ID" value="NZ_JBHMDG010000011.1"/>
</dbReference>
<protein>
    <submittedName>
        <fullName evidence="1">Uncharacterized protein</fullName>
    </submittedName>
</protein>
<proteinExistence type="predicted"/>
<sequence>MTGLLVQYTAVGQVARDWDEQHHRLLAAAEQVAAAPLAGLTAPVVGMAMMFRYRWTEHVRDLAARAEGRADGLRDTLRDFVHSDESSALTSARLRGLLTELR</sequence>